<dbReference type="InterPro" id="IPR001867">
    <property type="entry name" value="OmpR/PhoB-type_DNA-bd"/>
</dbReference>
<dbReference type="Gene3D" id="3.40.50.2300">
    <property type="match status" value="1"/>
</dbReference>
<evidence type="ECO:0000256" key="7">
    <source>
        <dbReference type="ARBA" id="ARBA00023163"/>
    </source>
</evidence>
<dbReference type="SMART" id="SM00862">
    <property type="entry name" value="Trans_reg_C"/>
    <property type="match status" value="1"/>
</dbReference>
<feature type="domain" description="OmpR/PhoB-type" evidence="9">
    <location>
        <begin position="124"/>
        <end position="218"/>
    </location>
</feature>
<keyword evidence="3" id="KW-0597">Phosphoprotein</keyword>
<evidence type="ECO:0000256" key="6">
    <source>
        <dbReference type="ARBA" id="ARBA00023125"/>
    </source>
</evidence>
<keyword evidence="7" id="KW-0804">Transcription</keyword>
<evidence type="ECO:0000256" key="4">
    <source>
        <dbReference type="ARBA" id="ARBA00023012"/>
    </source>
</evidence>
<evidence type="ECO:0000313" key="10">
    <source>
        <dbReference type="EMBL" id="VAW50687.1"/>
    </source>
</evidence>
<dbReference type="SMART" id="SM00448">
    <property type="entry name" value="REC"/>
    <property type="match status" value="1"/>
</dbReference>
<dbReference type="AlphaFoldDB" id="A0A3B0WJ90"/>
<evidence type="ECO:0000259" key="9">
    <source>
        <dbReference type="PROSITE" id="PS51755"/>
    </source>
</evidence>
<dbReference type="Gene3D" id="6.10.250.690">
    <property type="match status" value="1"/>
</dbReference>
<gene>
    <name evidence="10" type="ORF">MNBD_GAMMA05-2615</name>
</gene>
<dbReference type="InterPro" id="IPR011006">
    <property type="entry name" value="CheY-like_superfamily"/>
</dbReference>
<sequence length="219" mass="24761">MRILLVEDDDLLGDGVCSGLRREENAVDWVKNGETAISAITETQYDCVILDIGLPKMSGLDVLKNIRNAKNDTPVLILTAMDDTADRVRGLDAGADDYLVKPFEFTELCARLRALSRRTRGHASEVIKYQEIVIDTTAHTVNYNDQAVDLSRREFALLVELVSNKGRVLSRHHLEQKLYSWGDEIESNTIEVYIHHLRKKFYTELIKTVRGIGYVVAAK</sequence>
<comment type="subcellular location">
    <subcellularLocation>
        <location evidence="1">Cytoplasm</location>
    </subcellularLocation>
</comment>
<dbReference type="GO" id="GO:0000976">
    <property type="term" value="F:transcription cis-regulatory region binding"/>
    <property type="evidence" value="ECO:0007669"/>
    <property type="project" value="TreeGrafter"/>
</dbReference>
<dbReference type="GO" id="GO:0006355">
    <property type="term" value="P:regulation of DNA-templated transcription"/>
    <property type="evidence" value="ECO:0007669"/>
    <property type="project" value="InterPro"/>
</dbReference>
<dbReference type="GO" id="GO:0000156">
    <property type="term" value="F:phosphorelay response regulator activity"/>
    <property type="evidence" value="ECO:0007669"/>
    <property type="project" value="TreeGrafter"/>
</dbReference>
<name>A0A3B0WJ90_9ZZZZ</name>
<dbReference type="InterPro" id="IPR036388">
    <property type="entry name" value="WH-like_DNA-bd_sf"/>
</dbReference>
<dbReference type="GO" id="GO:0032993">
    <property type="term" value="C:protein-DNA complex"/>
    <property type="evidence" value="ECO:0007669"/>
    <property type="project" value="TreeGrafter"/>
</dbReference>
<evidence type="ECO:0000256" key="5">
    <source>
        <dbReference type="ARBA" id="ARBA00023015"/>
    </source>
</evidence>
<accession>A0A3B0WJ90</accession>
<keyword evidence="2" id="KW-0963">Cytoplasm</keyword>
<feature type="domain" description="Response regulatory" evidence="8">
    <location>
        <begin position="2"/>
        <end position="116"/>
    </location>
</feature>
<proteinExistence type="predicted"/>
<protein>
    <submittedName>
        <fullName evidence="10">Two-component transcriptional response regulator, LuxR family</fullName>
    </submittedName>
</protein>
<organism evidence="10">
    <name type="scientific">hydrothermal vent metagenome</name>
    <dbReference type="NCBI Taxonomy" id="652676"/>
    <lineage>
        <taxon>unclassified sequences</taxon>
        <taxon>metagenomes</taxon>
        <taxon>ecological metagenomes</taxon>
    </lineage>
</organism>
<dbReference type="EMBL" id="UOFE01000006">
    <property type="protein sequence ID" value="VAW50687.1"/>
    <property type="molecule type" value="Genomic_DNA"/>
</dbReference>
<dbReference type="InterPro" id="IPR039420">
    <property type="entry name" value="WalR-like"/>
</dbReference>
<dbReference type="SUPFAM" id="SSF52172">
    <property type="entry name" value="CheY-like"/>
    <property type="match status" value="1"/>
</dbReference>
<dbReference type="InterPro" id="IPR001789">
    <property type="entry name" value="Sig_transdc_resp-reg_receiver"/>
</dbReference>
<dbReference type="GO" id="GO:0005829">
    <property type="term" value="C:cytosol"/>
    <property type="evidence" value="ECO:0007669"/>
    <property type="project" value="TreeGrafter"/>
</dbReference>
<evidence type="ECO:0000259" key="8">
    <source>
        <dbReference type="PROSITE" id="PS50110"/>
    </source>
</evidence>
<dbReference type="PANTHER" id="PTHR48111:SF35">
    <property type="entry name" value="TRANSCRIPTIONAL REGULATORY PROTEIN QSEB"/>
    <property type="match status" value="1"/>
</dbReference>
<dbReference type="Pfam" id="PF00486">
    <property type="entry name" value="Trans_reg_C"/>
    <property type="match status" value="1"/>
</dbReference>
<dbReference type="FunFam" id="3.40.50.2300:FF:000002">
    <property type="entry name" value="DNA-binding response regulator PhoP"/>
    <property type="match status" value="1"/>
</dbReference>
<dbReference type="CDD" id="cd17624">
    <property type="entry name" value="REC_OmpR_PmrA-like"/>
    <property type="match status" value="1"/>
</dbReference>
<reference evidence="10" key="1">
    <citation type="submission" date="2018-06" db="EMBL/GenBank/DDBJ databases">
        <authorList>
            <person name="Zhirakovskaya E."/>
        </authorList>
    </citation>
    <scope>NUCLEOTIDE SEQUENCE</scope>
</reference>
<keyword evidence="5" id="KW-0805">Transcription regulation</keyword>
<dbReference type="PROSITE" id="PS51755">
    <property type="entry name" value="OMPR_PHOB"/>
    <property type="match status" value="1"/>
</dbReference>
<dbReference type="SUPFAM" id="SSF46894">
    <property type="entry name" value="C-terminal effector domain of the bipartite response regulators"/>
    <property type="match status" value="1"/>
</dbReference>
<dbReference type="Pfam" id="PF00072">
    <property type="entry name" value="Response_reg"/>
    <property type="match status" value="1"/>
</dbReference>
<keyword evidence="6" id="KW-0238">DNA-binding</keyword>
<evidence type="ECO:0000256" key="3">
    <source>
        <dbReference type="ARBA" id="ARBA00022553"/>
    </source>
</evidence>
<dbReference type="Gene3D" id="1.10.10.10">
    <property type="entry name" value="Winged helix-like DNA-binding domain superfamily/Winged helix DNA-binding domain"/>
    <property type="match status" value="1"/>
</dbReference>
<dbReference type="PROSITE" id="PS50110">
    <property type="entry name" value="RESPONSE_REGULATORY"/>
    <property type="match status" value="1"/>
</dbReference>
<dbReference type="InterPro" id="IPR016032">
    <property type="entry name" value="Sig_transdc_resp-reg_C-effctor"/>
</dbReference>
<keyword evidence="4" id="KW-0902">Two-component regulatory system</keyword>
<evidence type="ECO:0000256" key="2">
    <source>
        <dbReference type="ARBA" id="ARBA00022490"/>
    </source>
</evidence>
<dbReference type="CDD" id="cd00383">
    <property type="entry name" value="trans_reg_C"/>
    <property type="match status" value="1"/>
</dbReference>
<evidence type="ECO:0000256" key="1">
    <source>
        <dbReference type="ARBA" id="ARBA00004496"/>
    </source>
</evidence>
<dbReference type="PANTHER" id="PTHR48111">
    <property type="entry name" value="REGULATOR OF RPOS"/>
    <property type="match status" value="1"/>
</dbReference>